<comment type="caution">
    <text evidence="5">The sequence shown here is derived from an EMBL/GenBank/DDBJ whole genome shotgun (WGS) entry which is preliminary data.</text>
</comment>
<dbReference type="PANTHER" id="PTHR43158">
    <property type="entry name" value="SKFA PEPTIDE EXPORT ATP-BINDING PROTEIN SKFE"/>
    <property type="match status" value="1"/>
</dbReference>
<keyword evidence="2" id="KW-0547">Nucleotide-binding</keyword>
<evidence type="ECO:0000259" key="4">
    <source>
        <dbReference type="PROSITE" id="PS50893"/>
    </source>
</evidence>
<name>A0ABW3W7Z4_9RHOO</name>
<dbReference type="GO" id="GO:0005524">
    <property type="term" value="F:ATP binding"/>
    <property type="evidence" value="ECO:0007669"/>
    <property type="project" value="UniProtKB-KW"/>
</dbReference>
<evidence type="ECO:0000256" key="1">
    <source>
        <dbReference type="ARBA" id="ARBA00022475"/>
    </source>
</evidence>
<keyword evidence="1" id="KW-0472">Membrane</keyword>
<feature type="domain" description="ABC transporter" evidence="4">
    <location>
        <begin position="1"/>
        <end position="193"/>
    </location>
</feature>
<protein>
    <submittedName>
        <fullName evidence="5">ATP-binding cassette domain-containing protein</fullName>
    </submittedName>
</protein>
<dbReference type="InterPro" id="IPR017871">
    <property type="entry name" value="ABC_transporter-like_CS"/>
</dbReference>
<evidence type="ECO:0000256" key="2">
    <source>
        <dbReference type="ARBA" id="ARBA00022741"/>
    </source>
</evidence>
<dbReference type="InterPro" id="IPR003593">
    <property type="entry name" value="AAA+_ATPase"/>
</dbReference>
<dbReference type="Gene3D" id="3.40.50.300">
    <property type="entry name" value="P-loop containing nucleotide triphosphate hydrolases"/>
    <property type="match status" value="2"/>
</dbReference>
<keyword evidence="1" id="KW-1003">Cell membrane</keyword>
<gene>
    <name evidence="5" type="ORF">ACFQ4M_00175</name>
</gene>
<accession>A0ABW3W7Z4</accession>
<evidence type="ECO:0000313" key="5">
    <source>
        <dbReference type="EMBL" id="MFD1261975.1"/>
    </source>
</evidence>
<keyword evidence="6" id="KW-1185">Reference proteome</keyword>
<evidence type="ECO:0000256" key="3">
    <source>
        <dbReference type="ARBA" id="ARBA00022840"/>
    </source>
</evidence>
<dbReference type="Proteomes" id="UP001597158">
    <property type="component" value="Unassembled WGS sequence"/>
</dbReference>
<keyword evidence="3 5" id="KW-0067">ATP-binding</keyword>
<dbReference type="InterPro" id="IPR003439">
    <property type="entry name" value="ABC_transporter-like_ATP-bd"/>
</dbReference>
<evidence type="ECO:0000313" key="6">
    <source>
        <dbReference type="Proteomes" id="UP001597158"/>
    </source>
</evidence>
<dbReference type="Pfam" id="PF00005">
    <property type="entry name" value="ABC_tran"/>
    <property type="match status" value="1"/>
</dbReference>
<organism evidence="5 6">
    <name type="scientific">Thauera mechernichensis</name>
    <dbReference type="NCBI Taxonomy" id="82788"/>
    <lineage>
        <taxon>Bacteria</taxon>
        <taxon>Pseudomonadati</taxon>
        <taxon>Pseudomonadota</taxon>
        <taxon>Betaproteobacteria</taxon>
        <taxon>Rhodocyclales</taxon>
        <taxon>Zoogloeaceae</taxon>
        <taxon>Thauera</taxon>
    </lineage>
</organism>
<dbReference type="EMBL" id="JBHTMC010000001">
    <property type="protein sequence ID" value="MFD1261975.1"/>
    <property type="molecule type" value="Genomic_DNA"/>
</dbReference>
<reference evidence="6" key="1">
    <citation type="journal article" date="2019" name="Int. J. Syst. Evol. Microbiol.">
        <title>The Global Catalogue of Microorganisms (GCM) 10K type strain sequencing project: providing services to taxonomists for standard genome sequencing and annotation.</title>
        <authorList>
            <consortium name="The Broad Institute Genomics Platform"/>
            <consortium name="The Broad Institute Genome Sequencing Center for Infectious Disease"/>
            <person name="Wu L."/>
            <person name="Ma J."/>
        </authorList>
    </citation>
    <scope>NUCLEOTIDE SEQUENCE [LARGE SCALE GENOMIC DNA]</scope>
    <source>
        <strain evidence="6">CCUG 48884</strain>
    </source>
</reference>
<dbReference type="PROSITE" id="PS50893">
    <property type="entry name" value="ABC_TRANSPORTER_2"/>
    <property type="match status" value="1"/>
</dbReference>
<proteinExistence type="predicted"/>
<dbReference type="PROSITE" id="PS00211">
    <property type="entry name" value="ABC_TRANSPORTER_1"/>
    <property type="match status" value="1"/>
</dbReference>
<sequence>MSAAALLQARGLQAGLAAPLFAPLDLALQAGSVTLVSGDNGVGKSSLMRTLAGEQAPFAGTVQRAHALRVCHFSQHAAQLPAGPFSVADLLALAGMPGLAHAWVPDDRGQRVDRLSGGQRQRLLLAMALATPCDLLLLDEPTQYLDAASRHVFVAWLTTASARAGGPAIVVVTHDAETVESAHHVRLQAIIDA</sequence>
<dbReference type="InterPro" id="IPR027417">
    <property type="entry name" value="P-loop_NTPase"/>
</dbReference>
<dbReference type="RefSeq" id="WP_277830482.1">
    <property type="nucleotide sequence ID" value="NZ_JARQZE010000001.1"/>
</dbReference>
<dbReference type="SMART" id="SM00382">
    <property type="entry name" value="AAA"/>
    <property type="match status" value="1"/>
</dbReference>
<dbReference type="SUPFAM" id="SSF52540">
    <property type="entry name" value="P-loop containing nucleoside triphosphate hydrolases"/>
    <property type="match status" value="1"/>
</dbReference>
<dbReference type="PANTHER" id="PTHR43158:SF2">
    <property type="entry name" value="SKFA PEPTIDE EXPORT ATP-BINDING PROTEIN SKFE"/>
    <property type="match status" value="1"/>
</dbReference>